<name>A0A2N9BJI5_STRCX</name>
<dbReference type="InterPro" id="IPR000873">
    <property type="entry name" value="AMP-dep_synth/lig_dom"/>
</dbReference>
<feature type="domain" description="AMP-dependent synthetase/ligase" evidence="1">
    <location>
        <begin position="10"/>
        <end position="365"/>
    </location>
</feature>
<sequence length="495" mass="52943">MMLHHLVIDSAVKHPDRPAVVAADGTLDYARLDRRADAFARRLRDLGVGRGDRVVVWSRKSTDVVAAMQGVLRLGAAYVPADDSAPAERVALVAGDCAARAVLTTADRTTELSALLPGVPCADLVETGPTAGRDDEPDGPGRFAEPVGPDDLAYILYTSGSTGAPKGVCISHRNALAFSSWVVDLLAPGPEDRFANHAPLTFDLSVLDLYAAFTVGAAVHLVPSELAYAPEQLVEFLYERRITVWYSVPSALTLMMRSGGLTDRPAPDALRAVLFAGEPFPIGQVRRLAAWTPARLLNLYGPTETNVCTYHEVTPADLERDRPVPIGRAASGDRVWARAADGSVCGPGEEGELLVDGPTVMTGYWGAPPQRGAYATGDIVQLRADGSFDYVGRRDHMVKVRGHRVELGDVEAALTSHPDVAEAVVVVTGHGVDARLAAFVVPGPGRRPGPLTLRGHCAKRLPRYMLADVLRLLPELPRTRNGKVDRAALAARLEP</sequence>
<dbReference type="GO" id="GO:0044550">
    <property type="term" value="P:secondary metabolite biosynthetic process"/>
    <property type="evidence" value="ECO:0007669"/>
    <property type="project" value="TreeGrafter"/>
</dbReference>
<dbReference type="InterPro" id="IPR020459">
    <property type="entry name" value="AMP-binding"/>
</dbReference>
<dbReference type="GO" id="GO:0005737">
    <property type="term" value="C:cytoplasm"/>
    <property type="evidence" value="ECO:0007669"/>
    <property type="project" value="TreeGrafter"/>
</dbReference>
<evidence type="ECO:0000313" key="3">
    <source>
        <dbReference type="EMBL" id="SOR83532.1"/>
    </source>
</evidence>
<dbReference type="NCBIfam" id="TIGR01733">
    <property type="entry name" value="AA-adenyl-dom"/>
    <property type="match status" value="1"/>
</dbReference>
<evidence type="ECO:0000259" key="1">
    <source>
        <dbReference type="Pfam" id="PF00501"/>
    </source>
</evidence>
<evidence type="ECO:0000313" key="4">
    <source>
        <dbReference type="Proteomes" id="UP000235464"/>
    </source>
</evidence>
<dbReference type="InterPro" id="IPR010071">
    <property type="entry name" value="AA_adenyl_dom"/>
</dbReference>
<protein>
    <submittedName>
        <fullName evidence="3">Tyrocidine synthase I</fullName>
    </submittedName>
</protein>
<keyword evidence="4" id="KW-1185">Reference proteome</keyword>
<dbReference type="Pfam" id="PF13193">
    <property type="entry name" value="AMP-binding_C"/>
    <property type="match status" value="1"/>
</dbReference>
<reference evidence="4" key="1">
    <citation type="submission" date="2017-11" db="EMBL/GenBank/DDBJ databases">
        <authorList>
            <person name="Wibberg D."/>
        </authorList>
    </citation>
    <scope>NUCLEOTIDE SEQUENCE [LARGE SCALE GENOMIC DNA]</scope>
</reference>
<dbReference type="InterPro" id="IPR020845">
    <property type="entry name" value="AMP-binding_CS"/>
</dbReference>
<dbReference type="GO" id="GO:0031177">
    <property type="term" value="F:phosphopantetheine binding"/>
    <property type="evidence" value="ECO:0007669"/>
    <property type="project" value="TreeGrafter"/>
</dbReference>
<dbReference type="AlphaFoldDB" id="A0A2N9BJI5"/>
<dbReference type="Gene3D" id="3.30.300.30">
    <property type="match status" value="1"/>
</dbReference>
<dbReference type="Proteomes" id="UP000235464">
    <property type="component" value="Chromosome I"/>
</dbReference>
<dbReference type="InterPro" id="IPR042099">
    <property type="entry name" value="ANL_N_sf"/>
</dbReference>
<dbReference type="PANTHER" id="PTHR45527:SF1">
    <property type="entry name" value="FATTY ACID SYNTHASE"/>
    <property type="match status" value="1"/>
</dbReference>
<dbReference type="InterPro" id="IPR045851">
    <property type="entry name" value="AMP-bd_C_sf"/>
</dbReference>
<dbReference type="EMBL" id="LT963352">
    <property type="protein sequence ID" value="SOR83532.1"/>
    <property type="molecule type" value="Genomic_DNA"/>
</dbReference>
<accession>A0A2N9BJI5</accession>
<dbReference type="Gene3D" id="3.40.50.12780">
    <property type="entry name" value="N-terminal domain of ligase-like"/>
    <property type="match status" value="1"/>
</dbReference>
<dbReference type="GO" id="GO:0043041">
    <property type="term" value="P:amino acid activation for nonribosomal peptide biosynthetic process"/>
    <property type="evidence" value="ECO:0007669"/>
    <property type="project" value="TreeGrafter"/>
</dbReference>
<dbReference type="PANTHER" id="PTHR45527">
    <property type="entry name" value="NONRIBOSOMAL PEPTIDE SYNTHETASE"/>
    <property type="match status" value="1"/>
</dbReference>
<dbReference type="PROSITE" id="PS00455">
    <property type="entry name" value="AMP_BINDING"/>
    <property type="match status" value="1"/>
</dbReference>
<organism evidence="3 4">
    <name type="scientific">Streptomyces chartreusis NRRL 3882</name>
    <dbReference type="NCBI Taxonomy" id="1079985"/>
    <lineage>
        <taxon>Bacteria</taxon>
        <taxon>Bacillati</taxon>
        <taxon>Actinomycetota</taxon>
        <taxon>Actinomycetes</taxon>
        <taxon>Kitasatosporales</taxon>
        <taxon>Streptomycetaceae</taxon>
        <taxon>Streptomyces</taxon>
    </lineage>
</organism>
<proteinExistence type="predicted"/>
<dbReference type="Pfam" id="PF00501">
    <property type="entry name" value="AMP-binding"/>
    <property type="match status" value="1"/>
</dbReference>
<gene>
    <name evidence="3" type="primary">tycA</name>
    <name evidence="3" type="ORF">SCNRRL3882_6978</name>
</gene>
<feature type="domain" description="AMP-binding enzyme C-terminal" evidence="2">
    <location>
        <begin position="410"/>
        <end position="483"/>
    </location>
</feature>
<dbReference type="SUPFAM" id="SSF56801">
    <property type="entry name" value="Acetyl-CoA synthetase-like"/>
    <property type="match status" value="1"/>
</dbReference>
<dbReference type="InterPro" id="IPR025110">
    <property type="entry name" value="AMP-bd_C"/>
</dbReference>
<evidence type="ECO:0000259" key="2">
    <source>
        <dbReference type="Pfam" id="PF13193"/>
    </source>
</evidence>
<dbReference type="PRINTS" id="PR00154">
    <property type="entry name" value="AMPBINDING"/>
</dbReference>